<feature type="transmembrane region" description="Helical" evidence="2">
    <location>
        <begin position="56"/>
        <end position="77"/>
    </location>
</feature>
<feature type="transmembrane region" description="Helical" evidence="2">
    <location>
        <begin position="402"/>
        <end position="424"/>
    </location>
</feature>
<feature type="transmembrane region" description="Helical" evidence="2">
    <location>
        <begin position="108"/>
        <end position="133"/>
    </location>
</feature>
<keyword evidence="4" id="KW-1185">Reference proteome</keyword>
<dbReference type="RefSeq" id="WP_062418027.1">
    <property type="nucleotide sequence ID" value="NZ_DF967974.1"/>
</dbReference>
<dbReference type="OrthoDB" id="6017159at2"/>
<gene>
    <name evidence="3" type="ORF">ADN01_00545</name>
</gene>
<reference evidence="3 4" key="1">
    <citation type="submission" date="2015-07" db="EMBL/GenBank/DDBJ databases">
        <title>Genome sequence of Levilinea saccharolytica DSM 16555.</title>
        <authorList>
            <person name="Hemp J."/>
            <person name="Ward L.M."/>
            <person name="Pace L.A."/>
            <person name="Fischer W.W."/>
        </authorList>
    </citation>
    <scope>NUCLEOTIDE SEQUENCE [LARGE SCALE GENOMIC DNA]</scope>
    <source>
        <strain evidence="3 4">KIBI-1</strain>
    </source>
</reference>
<keyword evidence="2" id="KW-1133">Transmembrane helix</keyword>
<protein>
    <submittedName>
        <fullName evidence="3">Uncharacterized protein</fullName>
    </submittedName>
</protein>
<dbReference type="Pfam" id="PF12679">
    <property type="entry name" value="ABC2_membrane_2"/>
    <property type="match status" value="1"/>
</dbReference>
<feature type="transmembrane region" description="Helical" evidence="2">
    <location>
        <begin position="139"/>
        <end position="162"/>
    </location>
</feature>
<dbReference type="GO" id="GO:0140359">
    <property type="term" value="F:ABC-type transporter activity"/>
    <property type="evidence" value="ECO:0007669"/>
    <property type="project" value="InterPro"/>
</dbReference>
<feature type="region of interest" description="Disordered" evidence="1">
    <location>
        <begin position="282"/>
        <end position="308"/>
    </location>
</feature>
<evidence type="ECO:0000313" key="3">
    <source>
        <dbReference type="EMBL" id="KPL91805.1"/>
    </source>
</evidence>
<evidence type="ECO:0000256" key="2">
    <source>
        <dbReference type="SAM" id="Phobius"/>
    </source>
</evidence>
<name>A0A0P6Z357_9CHLR</name>
<feature type="transmembrane region" description="Helical" evidence="2">
    <location>
        <begin position="174"/>
        <end position="191"/>
    </location>
</feature>
<dbReference type="GO" id="GO:0005886">
    <property type="term" value="C:plasma membrane"/>
    <property type="evidence" value="ECO:0007669"/>
    <property type="project" value="UniProtKB-SubCell"/>
</dbReference>
<organism evidence="3 4">
    <name type="scientific">Levilinea saccharolytica</name>
    <dbReference type="NCBI Taxonomy" id="229921"/>
    <lineage>
        <taxon>Bacteria</taxon>
        <taxon>Bacillati</taxon>
        <taxon>Chloroflexota</taxon>
        <taxon>Anaerolineae</taxon>
        <taxon>Anaerolineales</taxon>
        <taxon>Anaerolineaceae</taxon>
        <taxon>Levilinea</taxon>
    </lineage>
</organism>
<dbReference type="STRING" id="229921.ADN01_00545"/>
<evidence type="ECO:0000313" key="4">
    <source>
        <dbReference type="Proteomes" id="UP000050501"/>
    </source>
</evidence>
<keyword evidence="2" id="KW-0812">Transmembrane</keyword>
<evidence type="ECO:0000256" key="1">
    <source>
        <dbReference type="SAM" id="MobiDB-lite"/>
    </source>
</evidence>
<comment type="caution">
    <text evidence="3">The sequence shown here is derived from an EMBL/GenBank/DDBJ whole genome shotgun (WGS) entry which is preliminary data.</text>
</comment>
<accession>A0A0P6Z357</accession>
<keyword evidence="2" id="KW-0472">Membrane</keyword>
<dbReference type="AlphaFoldDB" id="A0A0P6Z357"/>
<proteinExistence type="predicted"/>
<sequence length="512" mass="56351">MNILYAIVRADFLERVRRYSFLMMLGLVVWLGYASASQQIILRVPPDYVGEINSHWVGALMAMTATLFLGWFGFYLVKGSVARDYETGVGQIMAATPLTRPLYALGKWLSNLAVLGVMLLILLAAGVVMNLAMGAPLDLWAISAPILLIALPCLALVAALAVLFDTIPWLRGGLGNLVYFFAFILSLIPSIEGETYQPLLDFTGFRLIGDQIALAALRAYPESQGGFAFSFTSGLVPRYFPYHGIPWTGEMVLCRLFFVFAALMLTLLAAVFFDRFSPSRLKPPKKRNAPQVEPEAAVERAARPNPRLTPLSGARAGFRFDALFTAELKLFLKGQPWWWYAAAGGLILAQLLSDLDSTRMLLAAAWVWPILRLSQMGCREARCDMRQLLFSAPRPLLNQLPALWLAAIAVLALLGSGAFIRFLAAGAWASLLPWLAGAMFVPSLALALGVLTGSGKPFEVIYVLWMYGVMQRVPAFDFVGTSPQSPWYFYAPLALGLTAAAFLIRQMQMKSR</sequence>
<feature type="transmembrane region" description="Helical" evidence="2">
    <location>
        <begin position="337"/>
        <end position="353"/>
    </location>
</feature>
<feature type="transmembrane region" description="Helical" evidence="2">
    <location>
        <begin position="487"/>
        <end position="504"/>
    </location>
</feature>
<feature type="transmembrane region" description="Helical" evidence="2">
    <location>
        <begin position="256"/>
        <end position="277"/>
    </location>
</feature>
<dbReference type="Proteomes" id="UP000050501">
    <property type="component" value="Unassembled WGS sequence"/>
</dbReference>
<feature type="transmembrane region" description="Helical" evidence="2">
    <location>
        <begin position="19"/>
        <end position="36"/>
    </location>
</feature>
<dbReference type="EMBL" id="LGCM01000002">
    <property type="protein sequence ID" value="KPL91805.1"/>
    <property type="molecule type" value="Genomic_DNA"/>
</dbReference>
<feature type="transmembrane region" description="Helical" evidence="2">
    <location>
        <begin position="431"/>
        <end position="451"/>
    </location>
</feature>